<keyword evidence="8" id="KW-1003">Cell membrane</keyword>
<dbReference type="RefSeq" id="WP_054733569.1">
    <property type="nucleotide sequence ID" value="NZ_AYZM01000045.1"/>
</dbReference>
<dbReference type="InterPro" id="IPR037185">
    <property type="entry name" value="EmrE-like"/>
</dbReference>
<evidence type="ECO:0000256" key="12">
    <source>
        <dbReference type="ARBA" id="ARBA00022695"/>
    </source>
</evidence>
<protein>
    <recommendedName>
        <fullName evidence="7 18">Phosphatidate cytidylyltransferase</fullName>
        <ecNumber evidence="6 18">2.7.7.41</ecNumber>
    </recommendedName>
</protein>
<feature type="transmembrane region" description="Helical" evidence="19">
    <location>
        <begin position="177"/>
        <end position="196"/>
    </location>
</feature>
<dbReference type="GO" id="GO:0016024">
    <property type="term" value="P:CDP-diacylglycerol biosynthetic process"/>
    <property type="evidence" value="ECO:0007669"/>
    <property type="project" value="UniProtKB-UniPathway"/>
</dbReference>
<keyword evidence="21" id="KW-1185">Reference proteome</keyword>
<keyword evidence="14" id="KW-0443">Lipid metabolism</keyword>
<evidence type="ECO:0000256" key="4">
    <source>
        <dbReference type="ARBA" id="ARBA00005189"/>
    </source>
</evidence>
<comment type="pathway">
    <text evidence="4">Lipid metabolism.</text>
</comment>
<dbReference type="PROSITE" id="PS01315">
    <property type="entry name" value="CDS"/>
    <property type="match status" value="1"/>
</dbReference>
<sequence>MRQRVITAVVALIIFIPIIIAGGIWVELAAAVLGLVALSELLVMRKKLIVSWEAFLSGIAVLLVILPDYWQALLPRHLSFAFIVYIVVILLMIYTVFSKNRFSFDDAAVLTLGVMYIGFGFHYFIVARGTGSQGLASLFFALLIVWITDSGAYMIGRKLGRHKLAPHISPNKTWEGSIGGTVVATIIVGIYCYFFPQGDKSLLTTVLFTIVLSVIGQLGDLVESALKRYYGVKDSGKILPGHGGILDRFDSLLLVLPALHLFGFI</sequence>
<dbReference type="AlphaFoldDB" id="A0A0R2FNP6"/>
<evidence type="ECO:0000256" key="1">
    <source>
        <dbReference type="ARBA" id="ARBA00001698"/>
    </source>
</evidence>
<keyword evidence="9" id="KW-0444">Lipid biosynthesis</keyword>
<evidence type="ECO:0000256" key="14">
    <source>
        <dbReference type="ARBA" id="ARBA00023098"/>
    </source>
</evidence>
<dbReference type="Pfam" id="PF01148">
    <property type="entry name" value="CTP_transf_1"/>
    <property type="match status" value="1"/>
</dbReference>
<dbReference type="PANTHER" id="PTHR46382:SF1">
    <property type="entry name" value="PHOSPHATIDATE CYTIDYLYLTRANSFERASE"/>
    <property type="match status" value="1"/>
</dbReference>
<dbReference type="InterPro" id="IPR000374">
    <property type="entry name" value="PC_trans"/>
</dbReference>
<evidence type="ECO:0000256" key="9">
    <source>
        <dbReference type="ARBA" id="ARBA00022516"/>
    </source>
</evidence>
<organism evidence="20 21">
    <name type="scientific">Secundilactobacillus similis DSM 23365 = JCM 2765</name>
    <dbReference type="NCBI Taxonomy" id="1423804"/>
    <lineage>
        <taxon>Bacteria</taxon>
        <taxon>Bacillati</taxon>
        <taxon>Bacillota</taxon>
        <taxon>Bacilli</taxon>
        <taxon>Lactobacillales</taxon>
        <taxon>Lactobacillaceae</taxon>
        <taxon>Secundilactobacillus</taxon>
    </lineage>
</organism>
<proteinExistence type="inferred from homology"/>
<evidence type="ECO:0000256" key="16">
    <source>
        <dbReference type="ARBA" id="ARBA00023209"/>
    </source>
</evidence>
<feature type="transmembrane region" description="Helical" evidence="19">
    <location>
        <begin position="138"/>
        <end position="156"/>
    </location>
</feature>
<feature type="transmembrane region" description="Helical" evidence="19">
    <location>
        <begin position="48"/>
        <end position="66"/>
    </location>
</feature>
<dbReference type="STRING" id="1423804.FD14_GL003058"/>
<dbReference type="EMBL" id="AYZM01000045">
    <property type="protein sequence ID" value="KRN26157.1"/>
    <property type="molecule type" value="Genomic_DNA"/>
</dbReference>
<dbReference type="PANTHER" id="PTHR46382">
    <property type="entry name" value="PHOSPHATIDATE CYTIDYLYLTRANSFERASE"/>
    <property type="match status" value="1"/>
</dbReference>
<dbReference type="Proteomes" id="UP000051442">
    <property type="component" value="Unassembled WGS sequence"/>
</dbReference>
<evidence type="ECO:0000256" key="2">
    <source>
        <dbReference type="ARBA" id="ARBA00004651"/>
    </source>
</evidence>
<evidence type="ECO:0000256" key="17">
    <source>
        <dbReference type="ARBA" id="ARBA00023264"/>
    </source>
</evidence>
<dbReference type="UniPathway" id="UPA00557">
    <property type="reaction ID" value="UER00614"/>
</dbReference>
<feature type="transmembrane region" description="Helical" evidence="19">
    <location>
        <begin position="6"/>
        <end position="36"/>
    </location>
</feature>
<reference evidence="20 21" key="1">
    <citation type="journal article" date="2015" name="Genome Announc.">
        <title>Expanding the biotechnology potential of lactobacilli through comparative genomics of 213 strains and associated genera.</title>
        <authorList>
            <person name="Sun Z."/>
            <person name="Harris H.M."/>
            <person name="McCann A."/>
            <person name="Guo C."/>
            <person name="Argimon S."/>
            <person name="Zhang W."/>
            <person name="Yang X."/>
            <person name="Jeffery I.B."/>
            <person name="Cooney J.C."/>
            <person name="Kagawa T.F."/>
            <person name="Liu W."/>
            <person name="Song Y."/>
            <person name="Salvetti E."/>
            <person name="Wrobel A."/>
            <person name="Rasinkangas P."/>
            <person name="Parkhill J."/>
            <person name="Rea M.C."/>
            <person name="O'Sullivan O."/>
            <person name="Ritari J."/>
            <person name="Douillard F.P."/>
            <person name="Paul Ross R."/>
            <person name="Yang R."/>
            <person name="Briner A.E."/>
            <person name="Felis G.E."/>
            <person name="de Vos W.M."/>
            <person name="Barrangou R."/>
            <person name="Klaenhammer T.R."/>
            <person name="Caufield P.W."/>
            <person name="Cui Y."/>
            <person name="Zhang H."/>
            <person name="O'Toole P.W."/>
        </authorList>
    </citation>
    <scope>NUCLEOTIDE SEQUENCE [LARGE SCALE GENOMIC DNA]</scope>
    <source>
        <strain evidence="20 21">DSM 23365</strain>
    </source>
</reference>
<keyword evidence="10 18" id="KW-0808">Transferase</keyword>
<dbReference type="SUPFAM" id="SSF103481">
    <property type="entry name" value="Multidrug resistance efflux transporter EmrE"/>
    <property type="match status" value="1"/>
</dbReference>
<evidence type="ECO:0000256" key="6">
    <source>
        <dbReference type="ARBA" id="ARBA00012487"/>
    </source>
</evidence>
<comment type="catalytic activity">
    <reaction evidence="1 18">
        <text>a 1,2-diacyl-sn-glycero-3-phosphate + CTP + H(+) = a CDP-1,2-diacyl-sn-glycerol + diphosphate</text>
        <dbReference type="Rhea" id="RHEA:16229"/>
        <dbReference type="ChEBI" id="CHEBI:15378"/>
        <dbReference type="ChEBI" id="CHEBI:33019"/>
        <dbReference type="ChEBI" id="CHEBI:37563"/>
        <dbReference type="ChEBI" id="CHEBI:58332"/>
        <dbReference type="ChEBI" id="CHEBI:58608"/>
        <dbReference type="EC" id="2.7.7.41"/>
    </reaction>
</comment>
<dbReference type="EC" id="2.7.7.41" evidence="6 18"/>
<evidence type="ECO:0000256" key="11">
    <source>
        <dbReference type="ARBA" id="ARBA00022692"/>
    </source>
</evidence>
<evidence type="ECO:0000256" key="19">
    <source>
        <dbReference type="SAM" id="Phobius"/>
    </source>
</evidence>
<accession>A0A0R2FNP6</accession>
<keyword evidence="15 19" id="KW-0472">Membrane</keyword>
<evidence type="ECO:0000313" key="20">
    <source>
        <dbReference type="EMBL" id="KRN26157.1"/>
    </source>
</evidence>
<gene>
    <name evidence="20" type="ORF">FD14_GL003058</name>
</gene>
<keyword evidence="12 18" id="KW-0548">Nucleotidyltransferase</keyword>
<comment type="similarity">
    <text evidence="5 18">Belongs to the CDS family.</text>
</comment>
<evidence type="ECO:0000256" key="5">
    <source>
        <dbReference type="ARBA" id="ARBA00010185"/>
    </source>
</evidence>
<keyword evidence="11 18" id="KW-0812">Transmembrane</keyword>
<evidence type="ECO:0000256" key="3">
    <source>
        <dbReference type="ARBA" id="ARBA00005119"/>
    </source>
</evidence>
<evidence type="ECO:0000256" key="7">
    <source>
        <dbReference type="ARBA" id="ARBA00019373"/>
    </source>
</evidence>
<keyword evidence="17" id="KW-1208">Phospholipid metabolism</keyword>
<dbReference type="GO" id="GO:0005886">
    <property type="term" value="C:plasma membrane"/>
    <property type="evidence" value="ECO:0007669"/>
    <property type="project" value="UniProtKB-SubCell"/>
</dbReference>
<feature type="transmembrane region" description="Helical" evidence="19">
    <location>
        <begin position="202"/>
        <end position="222"/>
    </location>
</feature>
<keyword evidence="16" id="KW-0594">Phospholipid biosynthesis</keyword>
<evidence type="ECO:0000256" key="18">
    <source>
        <dbReference type="RuleBase" id="RU003938"/>
    </source>
</evidence>
<evidence type="ECO:0000256" key="13">
    <source>
        <dbReference type="ARBA" id="ARBA00022989"/>
    </source>
</evidence>
<evidence type="ECO:0000256" key="10">
    <source>
        <dbReference type="ARBA" id="ARBA00022679"/>
    </source>
</evidence>
<comment type="subcellular location">
    <subcellularLocation>
        <location evidence="2">Cell membrane</location>
        <topology evidence="2">Multi-pass membrane protein</topology>
    </subcellularLocation>
</comment>
<name>A0A0R2FNP6_9LACO</name>
<dbReference type="OrthoDB" id="9799199at2"/>
<evidence type="ECO:0000256" key="15">
    <source>
        <dbReference type="ARBA" id="ARBA00023136"/>
    </source>
</evidence>
<comment type="caution">
    <text evidence="20">The sequence shown here is derived from an EMBL/GenBank/DDBJ whole genome shotgun (WGS) entry which is preliminary data.</text>
</comment>
<evidence type="ECO:0000256" key="8">
    <source>
        <dbReference type="ARBA" id="ARBA00022475"/>
    </source>
</evidence>
<comment type="pathway">
    <text evidence="3 18">Phospholipid metabolism; CDP-diacylglycerol biosynthesis; CDP-diacylglycerol from sn-glycerol 3-phosphate: step 3/3.</text>
</comment>
<dbReference type="GO" id="GO:0004605">
    <property type="term" value="F:phosphatidate cytidylyltransferase activity"/>
    <property type="evidence" value="ECO:0007669"/>
    <property type="project" value="UniProtKB-EC"/>
</dbReference>
<feature type="transmembrane region" description="Helical" evidence="19">
    <location>
        <begin position="109"/>
        <end position="126"/>
    </location>
</feature>
<keyword evidence="13 19" id="KW-1133">Transmembrane helix</keyword>
<dbReference type="PATRIC" id="fig|1423804.4.peg.3291"/>
<evidence type="ECO:0000313" key="21">
    <source>
        <dbReference type="Proteomes" id="UP000051442"/>
    </source>
</evidence>
<feature type="transmembrane region" description="Helical" evidence="19">
    <location>
        <begin position="78"/>
        <end position="97"/>
    </location>
</feature>